<keyword evidence="1" id="KW-0732">Signal</keyword>
<dbReference type="CDD" id="cd06222">
    <property type="entry name" value="RNase_H_like"/>
    <property type="match status" value="1"/>
</dbReference>
<reference evidence="3" key="1">
    <citation type="journal article" date="2023" name="Plant J.">
        <title>Genome sequences and population genomics provide insights into the demographic history, inbreeding, and mutation load of two 'living fossil' tree species of Dipteronia.</title>
        <authorList>
            <person name="Feng Y."/>
            <person name="Comes H.P."/>
            <person name="Chen J."/>
            <person name="Zhu S."/>
            <person name="Lu R."/>
            <person name="Zhang X."/>
            <person name="Li P."/>
            <person name="Qiu J."/>
            <person name="Olsen K.M."/>
            <person name="Qiu Y."/>
        </authorList>
    </citation>
    <scope>NUCLEOTIDE SEQUENCE</scope>
    <source>
        <strain evidence="3">NBL</strain>
    </source>
</reference>
<dbReference type="GO" id="GO:0004523">
    <property type="term" value="F:RNA-DNA hybrid ribonuclease activity"/>
    <property type="evidence" value="ECO:0007669"/>
    <property type="project" value="InterPro"/>
</dbReference>
<evidence type="ECO:0000313" key="4">
    <source>
        <dbReference type="Proteomes" id="UP001281410"/>
    </source>
</evidence>
<evidence type="ECO:0000259" key="2">
    <source>
        <dbReference type="PROSITE" id="PS50878"/>
    </source>
</evidence>
<name>A0AAE0EC15_9ROSI</name>
<organism evidence="3 4">
    <name type="scientific">Dipteronia sinensis</name>
    <dbReference type="NCBI Taxonomy" id="43782"/>
    <lineage>
        <taxon>Eukaryota</taxon>
        <taxon>Viridiplantae</taxon>
        <taxon>Streptophyta</taxon>
        <taxon>Embryophyta</taxon>
        <taxon>Tracheophyta</taxon>
        <taxon>Spermatophyta</taxon>
        <taxon>Magnoliopsida</taxon>
        <taxon>eudicotyledons</taxon>
        <taxon>Gunneridae</taxon>
        <taxon>Pentapetalae</taxon>
        <taxon>rosids</taxon>
        <taxon>malvids</taxon>
        <taxon>Sapindales</taxon>
        <taxon>Sapindaceae</taxon>
        <taxon>Hippocastanoideae</taxon>
        <taxon>Acereae</taxon>
        <taxon>Dipteronia</taxon>
    </lineage>
</organism>
<feature type="signal peptide" evidence="1">
    <location>
        <begin position="1"/>
        <end position="20"/>
    </location>
</feature>
<feature type="chain" id="PRO_5042082662" description="Reverse transcriptase domain-containing protein" evidence="1">
    <location>
        <begin position="21"/>
        <end position="521"/>
    </location>
</feature>
<gene>
    <name evidence="3" type="ORF">Dsin_009766</name>
</gene>
<evidence type="ECO:0000313" key="3">
    <source>
        <dbReference type="EMBL" id="KAK3222741.1"/>
    </source>
</evidence>
<sequence>MIIFFHSFSLCAVIPNLVTSSDNQFLIAIPKNDKIKDAVFSMDPHSAPGLDGFPGSFYHKCWEIVKVDMVNYVQDFFRTSFLPSNFNANFITIIPKFTGTDQVSQFCPIALANFSFKIIPKILATRLLDITARSIPPQQMAFVKGRHIYDCVGLVSESVNLLDKKSHGGNVGCKIDIANVLNTVEWDFVLEVLRRFGFDDRFVTWVHNILHSARLSVLVNGTPYSYFYCNRGVRQGDPLSPFLFCFAKEVLSRGVPVFRGHPKRIHLQPIADNARAMLQEWKCKLLSMASRVRLVKFVNQSILLYTFAVYKWPVSLLKLLKAWARNFVWIGDVLKRKILTISWSKTCSPVDEGVANFIKDTKWCVPISFANHFPSIYRSIVSCVLPLNPVTDAFVWENSSSAQKIQTAKGNPGTAAYGAVFKSSEGDFIGYFAMKISCNTSFVTELSAFIHAIEIAYHRGWRMLWIESDSLAVLEGNCIADHLANIGLGLISFTWWDSVSAQIRSLLVRDACGLPNYRFSS</sequence>
<dbReference type="EMBL" id="JANJYJ010000003">
    <property type="protein sequence ID" value="KAK3222741.1"/>
    <property type="molecule type" value="Genomic_DNA"/>
</dbReference>
<feature type="domain" description="Reverse transcriptase" evidence="2">
    <location>
        <begin position="75"/>
        <end position="334"/>
    </location>
</feature>
<dbReference type="GO" id="GO:0003676">
    <property type="term" value="F:nucleic acid binding"/>
    <property type="evidence" value="ECO:0007669"/>
    <property type="project" value="InterPro"/>
</dbReference>
<dbReference type="PANTHER" id="PTHR46890:SF41">
    <property type="entry name" value="RNA BINDING _ RNA-DIRECTED DNA POLYMERASE"/>
    <property type="match status" value="1"/>
</dbReference>
<dbReference type="InterPro" id="IPR036397">
    <property type="entry name" value="RNaseH_sf"/>
</dbReference>
<proteinExistence type="predicted"/>
<dbReference type="Proteomes" id="UP001281410">
    <property type="component" value="Unassembled WGS sequence"/>
</dbReference>
<dbReference type="InterPro" id="IPR052343">
    <property type="entry name" value="Retrotransposon-Effector_Assoc"/>
</dbReference>
<protein>
    <recommendedName>
        <fullName evidence="2">Reverse transcriptase domain-containing protein</fullName>
    </recommendedName>
</protein>
<dbReference type="InterPro" id="IPR002156">
    <property type="entry name" value="RNaseH_domain"/>
</dbReference>
<keyword evidence="4" id="KW-1185">Reference proteome</keyword>
<dbReference type="SUPFAM" id="SSF53098">
    <property type="entry name" value="Ribonuclease H-like"/>
    <property type="match status" value="1"/>
</dbReference>
<accession>A0AAE0EC15</accession>
<dbReference type="Pfam" id="PF13456">
    <property type="entry name" value="RVT_3"/>
    <property type="match status" value="1"/>
</dbReference>
<dbReference type="Gene3D" id="3.30.420.10">
    <property type="entry name" value="Ribonuclease H-like superfamily/Ribonuclease H"/>
    <property type="match status" value="1"/>
</dbReference>
<dbReference type="PROSITE" id="PS50878">
    <property type="entry name" value="RT_POL"/>
    <property type="match status" value="1"/>
</dbReference>
<comment type="caution">
    <text evidence="3">The sequence shown here is derived from an EMBL/GenBank/DDBJ whole genome shotgun (WGS) entry which is preliminary data.</text>
</comment>
<dbReference type="SUPFAM" id="SSF56672">
    <property type="entry name" value="DNA/RNA polymerases"/>
    <property type="match status" value="1"/>
</dbReference>
<evidence type="ECO:0000256" key="1">
    <source>
        <dbReference type="SAM" id="SignalP"/>
    </source>
</evidence>
<dbReference type="InterPro" id="IPR043502">
    <property type="entry name" value="DNA/RNA_pol_sf"/>
</dbReference>
<dbReference type="AlphaFoldDB" id="A0AAE0EC15"/>
<dbReference type="PANTHER" id="PTHR46890">
    <property type="entry name" value="NON-LTR RETROLELEMENT REVERSE TRANSCRIPTASE-LIKE PROTEIN-RELATED"/>
    <property type="match status" value="1"/>
</dbReference>
<dbReference type="InterPro" id="IPR012337">
    <property type="entry name" value="RNaseH-like_sf"/>
</dbReference>
<dbReference type="Pfam" id="PF00078">
    <property type="entry name" value="RVT_1"/>
    <property type="match status" value="1"/>
</dbReference>
<dbReference type="InterPro" id="IPR000477">
    <property type="entry name" value="RT_dom"/>
</dbReference>
<dbReference type="InterPro" id="IPR044730">
    <property type="entry name" value="RNase_H-like_dom_plant"/>
</dbReference>